<keyword evidence="5" id="KW-1185">Reference proteome</keyword>
<protein>
    <submittedName>
        <fullName evidence="4">Acetylxylan esterase</fullName>
    </submittedName>
</protein>
<evidence type="ECO:0000313" key="4">
    <source>
        <dbReference type="EMBL" id="KAF2829632.1"/>
    </source>
</evidence>
<keyword evidence="1" id="KW-0378">Hydrolase</keyword>
<dbReference type="OrthoDB" id="2586582at2759"/>
<proteinExistence type="predicted"/>
<dbReference type="SMART" id="SM01110">
    <property type="entry name" value="Cutinase"/>
    <property type="match status" value="1"/>
</dbReference>
<dbReference type="SUPFAM" id="SSF53474">
    <property type="entry name" value="alpha/beta-Hydrolases"/>
    <property type="match status" value="1"/>
</dbReference>
<dbReference type="GO" id="GO:0052689">
    <property type="term" value="F:carboxylic ester hydrolase activity"/>
    <property type="evidence" value="ECO:0007669"/>
    <property type="project" value="UniProtKB-ARBA"/>
</dbReference>
<reference evidence="4" key="1">
    <citation type="journal article" date="2020" name="Stud. Mycol.">
        <title>101 Dothideomycetes genomes: a test case for predicting lifestyles and emergence of pathogens.</title>
        <authorList>
            <person name="Haridas S."/>
            <person name="Albert R."/>
            <person name="Binder M."/>
            <person name="Bloem J."/>
            <person name="Labutti K."/>
            <person name="Salamov A."/>
            <person name="Andreopoulos B."/>
            <person name="Baker S."/>
            <person name="Barry K."/>
            <person name="Bills G."/>
            <person name="Bluhm B."/>
            <person name="Cannon C."/>
            <person name="Castanera R."/>
            <person name="Culley D."/>
            <person name="Daum C."/>
            <person name="Ezra D."/>
            <person name="Gonzalez J."/>
            <person name="Henrissat B."/>
            <person name="Kuo A."/>
            <person name="Liang C."/>
            <person name="Lipzen A."/>
            <person name="Lutzoni F."/>
            <person name="Magnuson J."/>
            <person name="Mondo S."/>
            <person name="Nolan M."/>
            <person name="Ohm R."/>
            <person name="Pangilinan J."/>
            <person name="Park H.-J."/>
            <person name="Ramirez L."/>
            <person name="Alfaro M."/>
            <person name="Sun H."/>
            <person name="Tritt A."/>
            <person name="Yoshinaga Y."/>
            <person name="Zwiers L.-H."/>
            <person name="Turgeon B."/>
            <person name="Goodwin S."/>
            <person name="Spatafora J."/>
            <person name="Crous P."/>
            <person name="Grigoriev I."/>
        </authorList>
    </citation>
    <scope>NUCLEOTIDE SEQUENCE</scope>
    <source>
        <strain evidence="4">CBS 113818</strain>
    </source>
</reference>
<evidence type="ECO:0000256" key="3">
    <source>
        <dbReference type="SAM" id="SignalP"/>
    </source>
</evidence>
<evidence type="ECO:0000256" key="2">
    <source>
        <dbReference type="ARBA" id="ARBA00023157"/>
    </source>
</evidence>
<dbReference type="AlphaFoldDB" id="A0A6A7A8M0"/>
<gene>
    <name evidence="4" type="ORF">CC86DRAFT_367590</name>
</gene>
<dbReference type="PANTHER" id="PTHR33630:SF10">
    <property type="entry name" value="ACETYLXYLAN ESTERASE"/>
    <property type="match status" value="1"/>
</dbReference>
<dbReference type="Pfam" id="PF01083">
    <property type="entry name" value="Cutinase"/>
    <property type="match status" value="1"/>
</dbReference>
<dbReference type="InterPro" id="IPR029058">
    <property type="entry name" value="AB_hydrolase_fold"/>
</dbReference>
<keyword evidence="3" id="KW-0732">Signal</keyword>
<feature type="non-terminal residue" evidence="4">
    <location>
        <position position="229"/>
    </location>
</feature>
<sequence>MKVTAAAALFAGLAAAGPVDLAERQSACPKVYIFGARETTVAQSNGFGTGAGLVNQVKSAYSGAGAEAIVYPACGGQSSCGGVSYENSASQGTAAVVKAVTAYNQKCPSTQIVLIGYSQGGQIMDNALCGGAGATLTGNALAAVKAAIFMGDPHNRNGLPYNVGTCKAQGFAARPAGFTCSPANTSIIQSYCDAADPYCCTGNDQNTHQGYVNKYGSQALTFIKSKITA</sequence>
<name>A0A6A7A8M0_9PLEO</name>
<dbReference type="EMBL" id="MU006220">
    <property type="protein sequence ID" value="KAF2829632.1"/>
    <property type="molecule type" value="Genomic_DNA"/>
</dbReference>
<feature type="signal peptide" evidence="3">
    <location>
        <begin position="1"/>
        <end position="16"/>
    </location>
</feature>
<dbReference type="InterPro" id="IPR000675">
    <property type="entry name" value="Cutinase/axe"/>
</dbReference>
<accession>A0A6A7A8M0</accession>
<keyword evidence="2" id="KW-1015">Disulfide bond</keyword>
<dbReference type="PANTHER" id="PTHR33630">
    <property type="entry name" value="CUTINASE RV1984C-RELATED-RELATED"/>
    <property type="match status" value="1"/>
</dbReference>
<feature type="chain" id="PRO_5025515398" evidence="3">
    <location>
        <begin position="17"/>
        <end position="229"/>
    </location>
</feature>
<evidence type="ECO:0000256" key="1">
    <source>
        <dbReference type="ARBA" id="ARBA00022801"/>
    </source>
</evidence>
<dbReference type="Proteomes" id="UP000799424">
    <property type="component" value="Unassembled WGS sequence"/>
</dbReference>
<dbReference type="Gene3D" id="3.40.50.1820">
    <property type="entry name" value="alpha/beta hydrolase"/>
    <property type="match status" value="1"/>
</dbReference>
<evidence type="ECO:0000313" key="5">
    <source>
        <dbReference type="Proteomes" id="UP000799424"/>
    </source>
</evidence>
<organism evidence="4 5">
    <name type="scientific">Ophiobolus disseminans</name>
    <dbReference type="NCBI Taxonomy" id="1469910"/>
    <lineage>
        <taxon>Eukaryota</taxon>
        <taxon>Fungi</taxon>
        <taxon>Dikarya</taxon>
        <taxon>Ascomycota</taxon>
        <taxon>Pezizomycotina</taxon>
        <taxon>Dothideomycetes</taxon>
        <taxon>Pleosporomycetidae</taxon>
        <taxon>Pleosporales</taxon>
        <taxon>Pleosporineae</taxon>
        <taxon>Phaeosphaeriaceae</taxon>
        <taxon>Ophiobolus</taxon>
    </lineage>
</organism>